<organism evidence="17 18">
    <name type="scientific">Turnera subulata</name>
    <dbReference type="NCBI Taxonomy" id="218843"/>
    <lineage>
        <taxon>Eukaryota</taxon>
        <taxon>Viridiplantae</taxon>
        <taxon>Streptophyta</taxon>
        <taxon>Embryophyta</taxon>
        <taxon>Tracheophyta</taxon>
        <taxon>Spermatophyta</taxon>
        <taxon>Magnoliopsida</taxon>
        <taxon>eudicotyledons</taxon>
        <taxon>Gunneridae</taxon>
        <taxon>Pentapetalae</taxon>
        <taxon>rosids</taxon>
        <taxon>fabids</taxon>
        <taxon>Malpighiales</taxon>
        <taxon>Passifloraceae</taxon>
        <taxon>Turnera</taxon>
    </lineage>
</organism>
<keyword evidence="9" id="KW-0833">Ubl conjugation pathway</keyword>
<sequence length="167" mass="18599">MDGDEDHRQFRLSALTLCLLGIIAGSFVVTIYHCIRGCLYQRQILRPVLNEQDQARSSSSPNIPIGGGEPNANANANARRMMMMMISIPQVVYSKEFNEGMCSVCLCDFREGQRIRVLPDCAHLFHVGCIDAWLKARPSCPLCRADIMAPPHLVLSLPDMGGIRPRE</sequence>
<dbReference type="EC" id="2.3.2.27" evidence="4"/>
<reference evidence="17" key="2">
    <citation type="journal article" date="2023" name="Plants (Basel)">
        <title>Annotation of the Turnera subulata (Passifloraceae) Draft Genome Reveals the S-Locus Evolved after the Divergence of Turneroideae from Passifloroideae in a Stepwise Manner.</title>
        <authorList>
            <person name="Henning P.M."/>
            <person name="Roalson E.H."/>
            <person name="Mir W."/>
            <person name="McCubbin A.G."/>
            <person name="Shore J.S."/>
        </authorList>
    </citation>
    <scope>NUCLEOTIDE SEQUENCE</scope>
    <source>
        <strain evidence="17">F60SS</strain>
    </source>
</reference>
<feature type="transmembrane region" description="Helical" evidence="15">
    <location>
        <begin position="12"/>
        <end position="32"/>
    </location>
</feature>
<comment type="pathway">
    <text evidence="3">Protein modification; protein ubiquitination.</text>
</comment>
<dbReference type="GO" id="GO:0016567">
    <property type="term" value="P:protein ubiquitination"/>
    <property type="evidence" value="ECO:0007669"/>
    <property type="project" value="InterPro"/>
</dbReference>
<keyword evidence="8 14" id="KW-0863">Zinc-finger</keyword>
<dbReference type="Gene3D" id="3.30.40.10">
    <property type="entry name" value="Zinc/RING finger domain, C3HC4 (zinc finger)"/>
    <property type="match status" value="1"/>
</dbReference>
<name>A0A9Q0G0N1_9ROSI</name>
<keyword evidence="11 15" id="KW-1133">Transmembrane helix</keyword>
<evidence type="ECO:0000256" key="8">
    <source>
        <dbReference type="ARBA" id="ARBA00022771"/>
    </source>
</evidence>
<keyword evidence="10" id="KW-0862">Zinc</keyword>
<dbReference type="GO" id="GO:0061630">
    <property type="term" value="F:ubiquitin protein ligase activity"/>
    <property type="evidence" value="ECO:0007669"/>
    <property type="project" value="UniProtKB-EC"/>
</dbReference>
<comment type="caution">
    <text evidence="17">The sequence shown here is derived from an EMBL/GenBank/DDBJ whole genome shotgun (WGS) entry which is preliminary data.</text>
</comment>
<comment type="catalytic activity">
    <reaction evidence="1">
        <text>S-ubiquitinyl-[E2 ubiquitin-conjugating enzyme]-L-cysteine + [acceptor protein]-L-lysine = [E2 ubiquitin-conjugating enzyme]-L-cysteine + N(6)-ubiquitinyl-[acceptor protein]-L-lysine.</text>
        <dbReference type="EC" id="2.3.2.27"/>
    </reaction>
</comment>
<reference evidence="17" key="1">
    <citation type="submission" date="2022-02" db="EMBL/GenBank/DDBJ databases">
        <authorList>
            <person name="Henning P.M."/>
            <person name="McCubbin A.G."/>
            <person name="Shore J.S."/>
        </authorList>
    </citation>
    <scope>NUCLEOTIDE SEQUENCE</scope>
    <source>
        <strain evidence="17">F60SS</strain>
        <tissue evidence="17">Leaves</tissue>
    </source>
</reference>
<dbReference type="Proteomes" id="UP001141552">
    <property type="component" value="Unassembled WGS sequence"/>
</dbReference>
<evidence type="ECO:0000256" key="9">
    <source>
        <dbReference type="ARBA" id="ARBA00022786"/>
    </source>
</evidence>
<evidence type="ECO:0000256" key="7">
    <source>
        <dbReference type="ARBA" id="ARBA00022723"/>
    </source>
</evidence>
<dbReference type="InterPro" id="IPR001841">
    <property type="entry name" value="Znf_RING"/>
</dbReference>
<evidence type="ECO:0000256" key="12">
    <source>
        <dbReference type="ARBA" id="ARBA00023136"/>
    </source>
</evidence>
<evidence type="ECO:0000259" key="16">
    <source>
        <dbReference type="PROSITE" id="PS50089"/>
    </source>
</evidence>
<gene>
    <name evidence="17" type="ORF">Tsubulata_018696</name>
</gene>
<evidence type="ECO:0000256" key="13">
    <source>
        <dbReference type="ARBA" id="ARBA00024209"/>
    </source>
</evidence>
<dbReference type="GO" id="GO:0008270">
    <property type="term" value="F:zinc ion binding"/>
    <property type="evidence" value="ECO:0007669"/>
    <property type="project" value="UniProtKB-KW"/>
</dbReference>
<keyword evidence="7" id="KW-0479">Metal-binding</keyword>
<dbReference type="PANTHER" id="PTHR46913">
    <property type="entry name" value="RING-H2 FINGER PROTEIN ATL16"/>
    <property type="match status" value="1"/>
</dbReference>
<dbReference type="EMBL" id="JAKUCV010002906">
    <property type="protein sequence ID" value="KAJ4841001.1"/>
    <property type="molecule type" value="Genomic_DNA"/>
</dbReference>
<evidence type="ECO:0000256" key="11">
    <source>
        <dbReference type="ARBA" id="ARBA00022989"/>
    </source>
</evidence>
<dbReference type="PANTHER" id="PTHR46913:SF1">
    <property type="entry name" value="RING-H2 FINGER PROTEIN ATL16"/>
    <property type="match status" value="1"/>
</dbReference>
<evidence type="ECO:0000256" key="10">
    <source>
        <dbReference type="ARBA" id="ARBA00022833"/>
    </source>
</evidence>
<dbReference type="InterPro" id="IPR044600">
    <property type="entry name" value="ATL1/ATL16-like"/>
</dbReference>
<protein>
    <recommendedName>
        <fullName evidence="4">RING-type E3 ubiquitin transferase</fullName>
        <ecNumber evidence="4">2.3.2.27</ecNumber>
    </recommendedName>
</protein>
<keyword evidence="5" id="KW-0808">Transferase</keyword>
<keyword evidence="18" id="KW-1185">Reference proteome</keyword>
<feature type="domain" description="RING-type" evidence="16">
    <location>
        <begin position="102"/>
        <end position="144"/>
    </location>
</feature>
<evidence type="ECO:0000256" key="15">
    <source>
        <dbReference type="SAM" id="Phobius"/>
    </source>
</evidence>
<evidence type="ECO:0000256" key="4">
    <source>
        <dbReference type="ARBA" id="ARBA00012483"/>
    </source>
</evidence>
<comment type="subcellular location">
    <subcellularLocation>
        <location evidence="2">Membrane</location>
        <topology evidence="2">Single-pass membrane protein</topology>
    </subcellularLocation>
</comment>
<evidence type="ECO:0000256" key="5">
    <source>
        <dbReference type="ARBA" id="ARBA00022679"/>
    </source>
</evidence>
<dbReference type="SUPFAM" id="SSF57850">
    <property type="entry name" value="RING/U-box"/>
    <property type="match status" value="1"/>
</dbReference>
<dbReference type="OrthoDB" id="8062037at2759"/>
<dbReference type="PROSITE" id="PS50089">
    <property type="entry name" value="ZF_RING_2"/>
    <property type="match status" value="1"/>
</dbReference>
<evidence type="ECO:0000313" key="17">
    <source>
        <dbReference type="EMBL" id="KAJ4841001.1"/>
    </source>
</evidence>
<comment type="similarity">
    <text evidence="13">Belongs to the RING-type zinc finger family. ATL subfamily.</text>
</comment>
<evidence type="ECO:0000256" key="2">
    <source>
        <dbReference type="ARBA" id="ARBA00004167"/>
    </source>
</evidence>
<evidence type="ECO:0000256" key="3">
    <source>
        <dbReference type="ARBA" id="ARBA00004906"/>
    </source>
</evidence>
<proteinExistence type="inferred from homology"/>
<dbReference type="SMART" id="SM00184">
    <property type="entry name" value="RING"/>
    <property type="match status" value="1"/>
</dbReference>
<evidence type="ECO:0000256" key="6">
    <source>
        <dbReference type="ARBA" id="ARBA00022692"/>
    </source>
</evidence>
<accession>A0A9Q0G0N1</accession>
<evidence type="ECO:0000256" key="14">
    <source>
        <dbReference type="PROSITE-ProRule" id="PRU00175"/>
    </source>
</evidence>
<dbReference type="Pfam" id="PF13639">
    <property type="entry name" value="zf-RING_2"/>
    <property type="match status" value="1"/>
</dbReference>
<dbReference type="AlphaFoldDB" id="A0A9Q0G0N1"/>
<dbReference type="GO" id="GO:0016020">
    <property type="term" value="C:membrane"/>
    <property type="evidence" value="ECO:0007669"/>
    <property type="project" value="UniProtKB-SubCell"/>
</dbReference>
<keyword evidence="6 15" id="KW-0812">Transmembrane</keyword>
<evidence type="ECO:0000256" key="1">
    <source>
        <dbReference type="ARBA" id="ARBA00000900"/>
    </source>
</evidence>
<dbReference type="InterPro" id="IPR013083">
    <property type="entry name" value="Znf_RING/FYVE/PHD"/>
</dbReference>
<evidence type="ECO:0000313" key="18">
    <source>
        <dbReference type="Proteomes" id="UP001141552"/>
    </source>
</evidence>
<keyword evidence="12 15" id="KW-0472">Membrane</keyword>